<evidence type="ECO:0000256" key="1">
    <source>
        <dbReference type="ARBA" id="ARBA00007197"/>
    </source>
</evidence>
<evidence type="ECO:0000259" key="5">
    <source>
        <dbReference type="Pfam" id="PF00542"/>
    </source>
</evidence>
<evidence type="ECO:0000256" key="3">
    <source>
        <dbReference type="ARBA" id="ARBA00023274"/>
    </source>
</evidence>
<comment type="function">
    <text evidence="4">Forms part of the ribosomal stalk which helps the ribosome interact with GTP-bound translation factors. Is thus essential for accurate translation.</text>
</comment>
<dbReference type="GO" id="GO:0006412">
    <property type="term" value="P:translation"/>
    <property type="evidence" value="ECO:0007669"/>
    <property type="project" value="UniProtKB-UniRule"/>
</dbReference>
<dbReference type="Pfam" id="PF16320">
    <property type="entry name" value="Ribosomal_L12_N"/>
    <property type="match status" value="1"/>
</dbReference>
<dbReference type="PANTHER" id="PTHR45987:SF4">
    <property type="entry name" value="LARGE RIBOSOMAL SUBUNIT PROTEIN BL12M"/>
    <property type="match status" value="1"/>
</dbReference>
<dbReference type="CDD" id="cd00387">
    <property type="entry name" value="Ribosomal_L7_L12"/>
    <property type="match status" value="1"/>
</dbReference>
<comment type="similarity">
    <text evidence="1 4">Belongs to the bacterial ribosomal protein bL12 family.</text>
</comment>
<organism evidence="7 8">
    <name type="scientific">Thermogutta terrifontis</name>
    <dbReference type="NCBI Taxonomy" id="1331910"/>
    <lineage>
        <taxon>Bacteria</taxon>
        <taxon>Pseudomonadati</taxon>
        <taxon>Planctomycetota</taxon>
        <taxon>Planctomycetia</taxon>
        <taxon>Pirellulales</taxon>
        <taxon>Thermoguttaceae</taxon>
        <taxon>Thermogutta</taxon>
    </lineage>
</organism>
<proteinExistence type="inferred from homology"/>
<name>A0A286RJH9_9BACT</name>
<dbReference type="SUPFAM" id="SSF48300">
    <property type="entry name" value="Ribosomal protein L7/12, oligomerisation (N-terminal) domain"/>
    <property type="match status" value="1"/>
</dbReference>
<dbReference type="SUPFAM" id="SSF54736">
    <property type="entry name" value="ClpS-like"/>
    <property type="match status" value="1"/>
</dbReference>
<dbReference type="InterPro" id="IPR013823">
    <property type="entry name" value="Ribosomal_bL12_C"/>
</dbReference>
<dbReference type="InterPro" id="IPR036235">
    <property type="entry name" value="Ribosomal_bL12_oligo_N_sf"/>
</dbReference>
<reference evidence="7 8" key="1">
    <citation type="journal article" name="Front. Microbiol.">
        <title>Sugar Metabolism of the First Thermophilic Planctomycete Thermogutta terrifontis: Comparative Genomic and Transcriptomic Approaches.</title>
        <authorList>
            <person name="Elcheninov A.G."/>
            <person name="Menzel P."/>
            <person name="Gudbergsdottir S.R."/>
            <person name="Slesarev A.I."/>
            <person name="Kadnikov V.V."/>
            <person name="Krogh A."/>
            <person name="Bonch-Osmolovskaya E.A."/>
            <person name="Peng X."/>
            <person name="Kublanov I.V."/>
        </authorList>
    </citation>
    <scope>NUCLEOTIDE SEQUENCE [LARGE SCALE GENOMIC DNA]</scope>
    <source>
        <strain evidence="7 8">R1</strain>
    </source>
</reference>
<evidence type="ECO:0000259" key="6">
    <source>
        <dbReference type="Pfam" id="PF16320"/>
    </source>
</evidence>
<evidence type="ECO:0000256" key="2">
    <source>
        <dbReference type="ARBA" id="ARBA00022980"/>
    </source>
</evidence>
<dbReference type="GO" id="GO:0003729">
    <property type="term" value="F:mRNA binding"/>
    <property type="evidence" value="ECO:0007669"/>
    <property type="project" value="TreeGrafter"/>
</dbReference>
<dbReference type="AlphaFoldDB" id="A0A286RJH9"/>
<dbReference type="Gene3D" id="3.30.1390.10">
    <property type="match status" value="1"/>
</dbReference>
<dbReference type="RefSeq" id="WP_095415979.1">
    <property type="nucleotide sequence ID" value="NZ_CP018477.1"/>
</dbReference>
<gene>
    <name evidence="4" type="primary">rplL</name>
    <name evidence="7" type="ORF">THTE_3516</name>
</gene>
<feature type="domain" description="Large ribosomal subunit protein bL12 oligomerization" evidence="6">
    <location>
        <begin position="13"/>
        <end position="61"/>
    </location>
</feature>
<dbReference type="OrthoDB" id="9811748at2"/>
<comment type="subunit">
    <text evidence="4">Homodimer. Part of the ribosomal stalk of the 50S ribosomal subunit. Forms a multimeric L10(L12)X complex, where L10 forms an elongated spine to which 2 to 4 L12 dimers bind in a sequential fashion. Binds GTP-bound translation factors.</text>
</comment>
<dbReference type="InterPro" id="IPR008932">
    <property type="entry name" value="Ribosomal_bL12_oligo"/>
</dbReference>
<dbReference type="HAMAP" id="MF_00368">
    <property type="entry name" value="Ribosomal_bL12"/>
    <property type="match status" value="1"/>
</dbReference>
<sequence>MATDAPVREFSQKIKELGDAIVALPLKEVKELNDYLEIVHGIKPAAGGVMVAAAPGGAGAAGAAPAAQEKTEFDVILESFGANKLKVITAVRSLLPGISLADAKKLVESAPSKVKEGVSKEEAEKIKQALEKEGATVSIK</sequence>
<dbReference type="EMBL" id="CP018477">
    <property type="protein sequence ID" value="ASV76117.1"/>
    <property type="molecule type" value="Genomic_DNA"/>
</dbReference>
<dbReference type="FunFam" id="3.30.1390.10:FF:000001">
    <property type="entry name" value="50S ribosomal protein L7/L12"/>
    <property type="match status" value="1"/>
</dbReference>
<accession>A0A286RJH9</accession>
<protein>
    <recommendedName>
        <fullName evidence="4">Large ribosomal subunit protein bL12</fullName>
    </recommendedName>
</protein>
<feature type="domain" description="Large ribosomal subunit protein bL12 C-terminal" evidence="5">
    <location>
        <begin position="73"/>
        <end position="140"/>
    </location>
</feature>
<dbReference type="InterPro" id="IPR000206">
    <property type="entry name" value="Ribosomal_bL12"/>
</dbReference>
<dbReference type="GO" id="GO:0003735">
    <property type="term" value="F:structural constituent of ribosome"/>
    <property type="evidence" value="ECO:0007669"/>
    <property type="project" value="InterPro"/>
</dbReference>
<keyword evidence="3 4" id="KW-0687">Ribonucleoprotein</keyword>
<dbReference type="Proteomes" id="UP000215086">
    <property type="component" value="Chromosome"/>
</dbReference>
<dbReference type="PANTHER" id="PTHR45987">
    <property type="entry name" value="39S RIBOSOMAL PROTEIN L12"/>
    <property type="match status" value="1"/>
</dbReference>
<dbReference type="InterPro" id="IPR014719">
    <property type="entry name" value="Ribosomal_bL12_C/ClpS-like"/>
</dbReference>
<dbReference type="Gene3D" id="1.20.5.710">
    <property type="entry name" value="Single helix bin"/>
    <property type="match status" value="1"/>
</dbReference>
<keyword evidence="2 4" id="KW-0689">Ribosomal protein</keyword>
<evidence type="ECO:0000313" key="8">
    <source>
        <dbReference type="Proteomes" id="UP000215086"/>
    </source>
</evidence>
<dbReference type="KEGG" id="ttf:THTE_3516"/>
<dbReference type="Pfam" id="PF00542">
    <property type="entry name" value="Ribosomal_L12"/>
    <property type="match status" value="1"/>
</dbReference>
<dbReference type="GO" id="GO:0022625">
    <property type="term" value="C:cytosolic large ribosomal subunit"/>
    <property type="evidence" value="ECO:0007669"/>
    <property type="project" value="TreeGrafter"/>
</dbReference>
<evidence type="ECO:0000256" key="4">
    <source>
        <dbReference type="HAMAP-Rule" id="MF_00368"/>
    </source>
</evidence>
<keyword evidence="8" id="KW-1185">Reference proteome</keyword>
<dbReference type="NCBIfam" id="TIGR00855">
    <property type="entry name" value="L12"/>
    <property type="match status" value="1"/>
</dbReference>
<evidence type="ECO:0000313" key="7">
    <source>
        <dbReference type="EMBL" id="ASV76117.1"/>
    </source>
</evidence>